<dbReference type="Pfam" id="PF02892">
    <property type="entry name" value="zf-BED"/>
    <property type="match status" value="1"/>
</dbReference>
<evidence type="ECO:0000256" key="10">
    <source>
        <dbReference type="PROSITE-ProRule" id="PRU00027"/>
    </source>
</evidence>
<dbReference type="SUPFAM" id="SSF57667">
    <property type="entry name" value="beta-beta-alpha zinc fingers"/>
    <property type="match status" value="1"/>
</dbReference>
<dbReference type="InterPro" id="IPR025525">
    <property type="entry name" value="hAT-like_transposase_RNase-H"/>
</dbReference>
<evidence type="ECO:0000259" key="12">
    <source>
        <dbReference type="PROSITE" id="PS50808"/>
    </source>
</evidence>
<sequence length="733" mass="84456">MEIVESIPTAAPMTRAKRQKKSFVWEYFTVDDISFDSSRAVCKQCKKSYAYRTGLKTSGTSHLKRHIMMGICPKIREENQRVLMLGSPTRANMYPPKHCSKSSAVFSHSFNQDDSCIHLAKMIIMHEYPLGMVEHSFFTTFSQSLQSMFKMPSQDSIETEIKRIHQKEKQNISILFGTMPGQLNLTIGLYTTNQTLGYVSITGHFIGCDWKLHKRMLNFMMVSCPHSENALSDAIAYCLSEWNMRYKLFAITLDNHCSSHDIYSANLRDHLLNKNYIMFKGKPFVVCCFTHVLNVVAQDVIASIHGIIFNIRESVKYVKATIEREMMFVQISEQHQIPSSKSLSLDVQMQWNTTYLMLVAALDFKHAFTSLQKYDPHYNFSPTINDWKKIEIICTYLNLVYDSANTIMGTVEPTSNIYFQEAWKIQLELTSALKSEDSAFSEIAQVMHCKFDQYWKDCSFILAIAVVMDPRFKMKLVEFSFSKIYGEDSARYIKVVDDAIHELYKEHADHPRSLNSHYREHEQKEFNSVEASSNDGQECDFGEEHDFDVSINFEKTQTQDIEEAHAQNIGEVYMVEQNNGELNFVVEHNNGHLGHFGQEITSQEVKVESNHGNYNHNNMMPTTRSSDDGLQDFDIYICETSVIDQTKSELDQYLEESLVPRTHEFDILGWWKLNALKYPTLCKMAGNILAIHMSMTTPFTPGSGNKMLDMQRSSLQPDTLEALFCSKDWLQYS</sequence>
<dbReference type="InterPro" id="IPR036236">
    <property type="entry name" value="Znf_C2H2_sf"/>
</dbReference>
<evidence type="ECO:0000256" key="7">
    <source>
        <dbReference type="ARBA" id="ARBA00023125"/>
    </source>
</evidence>
<dbReference type="AlphaFoldDB" id="A0A0K9PA01"/>
<dbReference type="InterPro" id="IPR052035">
    <property type="entry name" value="ZnF_BED_domain_contain"/>
</dbReference>
<evidence type="ECO:0000256" key="11">
    <source>
        <dbReference type="SAM" id="MobiDB-lite"/>
    </source>
</evidence>
<keyword evidence="6" id="KW-0805">Transcription regulation</keyword>
<comment type="subunit">
    <text evidence="2">Homodimer.</text>
</comment>
<proteinExistence type="predicted"/>
<accession>A0A0K9PA01</accession>
<evidence type="ECO:0000256" key="3">
    <source>
        <dbReference type="ARBA" id="ARBA00022723"/>
    </source>
</evidence>
<dbReference type="GO" id="GO:0003677">
    <property type="term" value="F:DNA binding"/>
    <property type="evidence" value="ECO:0007669"/>
    <property type="project" value="UniProtKB-KW"/>
</dbReference>
<evidence type="ECO:0000256" key="1">
    <source>
        <dbReference type="ARBA" id="ARBA00004123"/>
    </source>
</evidence>
<dbReference type="OMA" id="CRKTYAN"/>
<keyword evidence="5" id="KW-0862">Zinc</keyword>
<dbReference type="GO" id="GO:0046983">
    <property type="term" value="F:protein dimerization activity"/>
    <property type="evidence" value="ECO:0007669"/>
    <property type="project" value="InterPro"/>
</dbReference>
<feature type="compositionally biased region" description="Basic and acidic residues" evidence="11">
    <location>
        <begin position="511"/>
        <end position="527"/>
    </location>
</feature>
<dbReference type="GO" id="GO:0008270">
    <property type="term" value="F:zinc ion binding"/>
    <property type="evidence" value="ECO:0007669"/>
    <property type="project" value="UniProtKB-KW"/>
</dbReference>
<feature type="domain" description="BED-type" evidence="12">
    <location>
        <begin position="19"/>
        <end position="79"/>
    </location>
</feature>
<gene>
    <name evidence="13" type="ORF">ZOSMA_33G00400</name>
</gene>
<dbReference type="GO" id="GO:0009791">
    <property type="term" value="P:post-embryonic development"/>
    <property type="evidence" value="ECO:0007669"/>
    <property type="project" value="UniProtKB-ARBA"/>
</dbReference>
<protein>
    <submittedName>
        <fullName evidence="13">HAT family dimerization domain-containing protein</fullName>
    </submittedName>
</protein>
<dbReference type="OrthoDB" id="2610923at2759"/>
<evidence type="ECO:0000256" key="8">
    <source>
        <dbReference type="ARBA" id="ARBA00023163"/>
    </source>
</evidence>
<keyword evidence="14" id="KW-1185">Reference proteome</keyword>
<evidence type="ECO:0000313" key="13">
    <source>
        <dbReference type="EMBL" id="KMZ65010.1"/>
    </source>
</evidence>
<dbReference type="PANTHER" id="PTHR46481">
    <property type="entry name" value="ZINC FINGER BED DOMAIN-CONTAINING PROTEIN 4"/>
    <property type="match status" value="1"/>
</dbReference>
<name>A0A0K9PA01_ZOSMR</name>
<keyword evidence="9" id="KW-0539">Nucleus</keyword>
<evidence type="ECO:0000313" key="14">
    <source>
        <dbReference type="Proteomes" id="UP000036987"/>
    </source>
</evidence>
<reference evidence="14" key="1">
    <citation type="journal article" date="2016" name="Nature">
        <title>The genome of the seagrass Zostera marina reveals angiosperm adaptation to the sea.</title>
        <authorList>
            <person name="Olsen J.L."/>
            <person name="Rouze P."/>
            <person name="Verhelst B."/>
            <person name="Lin Y.-C."/>
            <person name="Bayer T."/>
            <person name="Collen J."/>
            <person name="Dattolo E."/>
            <person name="De Paoli E."/>
            <person name="Dittami S."/>
            <person name="Maumus F."/>
            <person name="Michel G."/>
            <person name="Kersting A."/>
            <person name="Lauritano C."/>
            <person name="Lohaus R."/>
            <person name="Toepel M."/>
            <person name="Tonon T."/>
            <person name="Vanneste K."/>
            <person name="Amirebrahimi M."/>
            <person name="Brakel J."/>
            <person name="Bostroem C."/>
            <person name="Chovatia M."/>
            <person name="Grimwood J."/>
            <person name="Jenkins J.W."/>
            <person name="Jueterbock A."/>
            <person name="Mraz A."/>
            <person name="Stam W.T."/>
            <person name="Tice H."/>
            <person name="Bornberg-Bauer E."/>
            <person name="Green P.J."/>
            <person name="Pearson G.A."/>
            <person name="Procaccini G."/>
            <person name="Duarte C.M."/>
            <person name="Schmutz J."/>
            <person name="Reusch T.B.H."/>
            <person name="Van de Peer Y."/>
        </authorList>
    </citation>
    <scope>NUCLEOTIDE SEQUENCE [LARGE SCALE GENOMIC DNA]</scope>
    <source>
        <strain evidence="14">cv. Finnish</strain>
    </source>
</reference>
<keyword evidence="7" id="KW-0238">DNA-binding</keyword>
<dbReference type="PANTHER" id="PTHR46481:SF10">
    <property type="entry name" value="ZINC FINGER BED DOMAIN-CONTAINING PROTEIN 39"/>
    <property type="match status" value="1"/>
</dbReference>
<dbReference type="Pfam" id="PF05699">
    <property type="entry name" value="Dimer_Tnp_hAT"/>
    <property type="match status" value="1"/>
</dbReference>
<dbReference type="STRING" id="29655.A0A0K9PA01"/>
<dbReference type="Proteomes" id="UP000036987">
    <property type="component" value="Unassembled WGS sequence"/>
</dbReference>
<feature type="region of interest" description="Disordered" evidence="11">
    <location>
        <begin position="511"/>
        <end position="535"/>
    </location>
</feature>
<evidence type="ECO:0000256" key="9">
    <source>
        <dbReference type="ARBA" id="ARBA00023242"/>
    </source>
</evidence>
<dbReference type="SMART" id="SM00614">
    <property type="entry name" value="ZnF_BED"/>
    <property type="match status" value="1"/>
</dbReference>
<dbReference type="InterPro" id="IPR012337">
    <property type="entry name" value="RNaseH-like_sf"/>
</dbReference>
<dbReference type="Pfam" id="PF14372">
    <property type="entry name" value="hAT-like_RNase-H"/>
    <property type="match status" value="1"/>
</dbReference>
<comment type="caution">
    <text evidence="13">The sequence shown here is derived from an EMBL/GenBank/DDBJ whole genome shotgun (WGS) entry which is preliminary data.</text>
</comment>
<keyword evidence="3" id="KW-0479">Metal-binding</keyword>
<comment type="subcellular location">
    <subcellularLocation>
        <location evidence="1">Nucleus</location>
    </subcellularLocation>
</comment>
<evidence type="ECO:0000256" key="6">
    <source>
        <dbReference type="ARBA" id="ARBA00023015"/>
    </source>
</evidence>
<dbReference type="EMBL" id="LFYR01001077">
    <property type="protein sequence ID" value="KMZ65010.1"/>
    <property type="molecule type" value="Genomic_DNA"/>
</dbReference>
<organism evidence="13 14">
    <name type="scientific">Zostera marina</name>
    <name type="common">Eelgrass</name>
    <dbReference type="NCBI Taxonomy" id="29655"/>
    <lineage>
        <taxon>Eukaryota</taxon>
        <taxon>Viridiplantae</taxon>
        <taxon>Streptophyta</taxon>
        <taxon>Embryophyta</taxon>
        <taxon>Tracheophyta</taxon>
        <taxon>Spermatophyta</taxon>
        <taxon>Magnoliopsida</taxon>
        <taxon>Liliopsida</taxon>
        <taxon>Zosteraceae</taxon>
        <taxon>Zostera</taxon>
    </lineage>
</organism>
<dbReference type="InterPro" id="IPR003656">
    <property type="entry name" value="Znf_BED"/>
</dbReference>
<evidence type="ECO:0000256" key="4">
    <source>
        <dbReference type="ARBA" id="ARBA00022771"/>
    </source>
</evidence>
<evidence type="ECO:0000256" key="2">
    <source>
        <dbReference type="ARBA" id="ARBA00011738"/>
    </source>
</evidence>
<evidence type="ECO:0000256" key="5">
    <source>
        <dbReference type="ARBA" id="ARBA00022833"/>
    </source>
</evidence>
<dbReference type="GO" id="GO:0005634">
    <property type="term" value="C:nucleus"/>
    <property type="evidence" value="ECO:0007669"/>
    <property type="project" value="UniProtKB-SubCell"/>
</dbReference>
<dbReference type="SUPFAM" id="SSF53098">
    <property type="entry name" value="Ribonuclease H-like"/>
    <property type="match status" value="1"/>
</dbReference>
<dbReference type="PROSITE" id="PS50808">
    <property type="entry name" value="ZF_BED"/>
    <property type="match status" value="1"/>
</dbReference>
<keyword evidence="4 10" id="KW-0863">Zinc-finger</keyword>
<keyword evidence="8" id="KW-0804">Transcription</keyword>
<dbReference type="InterPro" id="IPR008906">
    <property type="entry name" value="HATC_C_dom"/>
</dbReference>